<dbReference type="SUPFAM" id="SSF52833">
    <property type="entry name" value="Thioredoxin-like"/>
    <property type="match status" value="1"/>
</dbReference>
<dbReference type="CDD" id="cd03017">
    <property type="entry name" value="PRX_BCP"/>
    <property type="match status" value="1"/>
</dbReference>
<dbReference type="GO" id="GO:0008379">
    <property type="term" value="F:thioredoxin peroxidase activity"/>
    <property type="evidence" value="ECO:0007669"/>
    <property type="project" value="TreeGrafter"/>
</dbReference>
<evidence type="ECO:0000256" key="12">
    <source>
        <dbReference type="ARBA" id="ARBA00049091"/>
    </source>
</evidence>
<dbReference type="InterPro" id="IPR036249">
    <property type="entry name" value="Thioredoxin-like_sf"/>
</dbReference>
<accession>A0AAU7NPF7</accession>
<dbReference type="PIRSF" id="PIRSF000239">
    <property type="entry name" value="AHPC"/>
    <property type="match status" value="1"/>
</dbReference>
<evidence type="ECO:0000256" key="3">
    <source>
        <dbReference type="ARBA" id="ARBA00013017"/>
    </source>
</evidence>
<keyword evidence="4 15" id="KW-0575">Peroxidase</keyword>
<evidence type="ECO:0000256" key="9">
    <source>
        <dbReference type="ARBA" id="ARBA00032824"/>
    </source>
</evidence>
<keyword evidence="6 15" id="KW-0560">Oxidoreductase</keyword>
<comment type="catalytic activity">
    <reaction evidence="12">
        <text>a hydroperoxide + [thioredoxin]-dithiol = an alcohol + [thioredoxin]-disulfide + H2O</text>
        <dbReference type="Rhea" id="RHEA:62620"/>
        <dbReference type="Rhea" id="RHEA-COMP:10698"/>
        <dbReference type="Rhea" id="RHEA-COMP:10700"/>
        <dbReference type="ChEBI" id="CHEBI:15377"/>
        <dbReference type="ChEBI" id="CHEBI:29950"/>
        <dbReference type="ChEBI" id="CHEBI:30879"/>
        <dbReference type="ChEBI" id="CHEBI:35924"/>
        <dbReference type="ChEBI" id="CHEBI:50058"/>
        <dbReference type="EC" id="1.11.1.24"/>
    </reaction>
</comment>
<dbReference type="InterPro" id="IPR000866">
    <property type="entry name" value="AhpC/TSA"/>
</dbReference>
<dbReference type="FunFam" id="3.40.30.10:FF:000007">
    <property type="entry name" value="Thioredoxin-dependent thiol peroxidase"/>
    <property type="match status" value="1"/>
</dbReference>
<dbReference type="AlphaFoldDB" id="A0AAU7NPF7"/>
<reference evidence="15 16" key="1">
    <citation type="journal article" date="2024" name="Microbiology">
        <title>Methylomarinum rosea sp. nov., a novel halophilic methanotrophic bacterium from the hypersaline Lake Elton.</title>
        <authorList>
            <person name="Suleimanov R.Z."/>
            <person name="Oshkin I.Y."/>
            <person name="Danilova O.V."/>
            <person name="Suzina N.E."/>
            <person name="Dedysh S.N."/>
        </authorList>
    </citation>
    <scope>NUCLEOTIDE SEQUENCE [LARGE SCALE GENOMIC DNA]</scope>
    <source>
        <strain evidence="15 16">Ch1-1</strain>
    </source>
</reference>
<protein>
    <recommendedName>
        <fullName evidence="3">thioredoxin-dependent peroxiredoxin</fullName>
        <ecNumber evidence="3">1.11.1.24</ecNumber>
    </recommendedName>
    <alternativeName>
        <fullName evidence="9">Thioredoxin peroxidase</fullName>
    </alternativeName>
    <alternativeName>
        <fullName evidence="11">Thioredoxin-dependent peroxiredoxin Bcp</fullName>
    </alternativeName>
</protein>
<keyword evidence="16" id="KW-1185">Reference proteome</keyword>
<organism evidence="15 16">
    <name type="scientific">Methylomarinum roseum</name>
    <dbReference type="NCBI Taxonomy" id="3067653"/>
    <lineage>
        <taxon>Bacteria</taxon>
        <taxon>Pseudomonadati</taxon>
        <taxon>Pseudomonadota</taxon>
        <taxon>Gammaproteobacteria</taxon>
        <taxon>Methylococcales</taxon>
        <taxon>Methylococcaceae</taxon>
        <taxon>Methylomarinum</taxon>
    </lineage>
</organism>
<dbReference type="KEGG" id="mech:Q9L42_010700"/>
<name>A0AAU7NPF7_9GAMM</name>
<dbReference type="GO" id="GO:0045454">
    <property type="term" value="P:cell redox homeostasis"/>
    <property type="evidence" value="ECO:0007669"/>
    <property type="project" value="TreeGrafter"/>
</dbReference>
<evidence type="ECO:0000256" key="10">
    <source>
        <dbReference type="ARBA" id="ARBA00038489"/>
    </source>
</evidence>
<dbReference type="GO" id="GO:0005737">
    <property type="term" value="C:cytoplasm"/>
    <property type="evidence" value="ECO:0007669"/>
    <property type="project" value="TreeGrafter"/>
</dbReference>
<dbReference type="EMBL" id="CP157743">
    <property type="protein sequence ID" value="XBS18844.1"/>
    <property type="molecule type" value="Genomic_DNA"/>
</dbReference>
<keyword evidence="8" id="KW-0676">Redox-active center</keyword>
<gene>
    <name evidence="15" type="ORF">Q9L42_010700</name>
</gene>
<comment type="function">
    <text evidence="1">Thiol-specific peroxidase that catalyzes the reduction of hydrogen peroxide and organic hydroperoxides to water and alcohols, respectively. Plays a role in cell protection against oxidative stress by detoxifying peroxides and as sensor of hydrogen peroxide-mediated signaling events.</text>
</comment>
<evidence type="ECO:0000313" key="16">
    <source>
        <dbReference type="Proteomes" id="UP001225378"/>
    </source>
</evidence>
<evidence type="ECO:0000256" key="13">
    <source>
        <dbReference type="PIRSR" id="PIRSR000239-1"/>
    </source>
</evidence>
<dbReference type="InterPro" id="IPR013766">
    <property type="entry name" value="Thioredoxin_domain"/>
</dbReference>
<dbReference type="Gene3D" id="3.40.30.10">
    <property type="entry name" value="Glutaredoxin"/>
    <property type="match status" value="1"/>
</dbReference>
<evidence type="ECO:0000256" key="7">
    <source>
        <dbReference type="ARBA" id="ARBA00023157"/>
    </source>
</evidence>
<dbReference type="Proteomes" id="UP001225378">
    <property type="component" value="Chromosome"/>
</dbReference>
<evidence type="ECO:0000256" key="4">
    <source>
        <dbReference type="ARBA" id="ARBA00022559"/>
    </source>
</evidence>
<evidence type="ECO:0000256" key="5">
    <source>
        <dbReference type="ARBA" id="ARBA00022862"/>
    </source>
</evidence>
<comment type="similarity">
    <text evidence="10">Belongs to the peroxiredoxin family. BCP/PrxQ subfamily.</text>
</comment>
<dbReference type="Pfam" id="PF00578">
    <property type="entry name" value="AhpC-TSA"/>
    <property type="match status" value="1"/>
</dbReference>
<evidence type="ECO:0000256" key="1">
    <source>
        <dbReference type="ARBA" id="ARBA00003330"/>
    </source>
</evidence>
<dbReference type="RefSeq" id="WP_349431042.1">
    <property type="nucleotide sequence ID" value="NZ_CP157743.1"/>
</dbReference>
<dbReference type="EC" id="1.11.1.24" evidence="3"/>
<feature type="domain" description="Thioredoxin" evidence="14">
    <location>
        <begin position="5"/>
        <end position="154"/>
    </location>
</feature>
<feature type="active site" description="Cysteine sulfenic acid (-SOH) intermediate; for peroxidase activity" evidence="13">
    <location>
        <position position="47"/>
    </location>
</feature>
<dbReference type="PROSITE" id="PS51352">
    <property type="entry name" value="THIOREDOXIN_2"/>
    <property type="match status" value="1"/>
</dbReference>
<dbReference type="InterPro" id="IPR024706">
    <property type="entry name" value="Peroxiredoxin_AhpC-typ"/>
</dbReference>
<evidence type="ECO:0000256" key="2">
    <source>
        <dbReference type="ARBA" id="ARBA00011245"/>
    </source>
</evidence>
<evidence type="ECO:0000256" key="11">
    <source>
        <dbReference type="ARBA" id="ARBA00042639"/>
    </source>
</evidence>
<evidence type="ECO:0000256" key="6">
    <source>
        <dbReference type="ARBA" id="ARBA00023002"/>
    </source>
</evidence>
<dbReference type="GO" id="GO:0034599">
    <property type="term" value="P:cellular response to oxidative stress"/>
    <property type="evidence" value="ECO:0007669"/>
    <property type="project" value="TreeGrafter"/>
</dbReference>
<evidence type="ECO:0000313" key="15">
    <source>
        <dbReference type="EMBL" id="XBS18844.1"/>
    </source>
</evidence>
<dbReference type="PANTHER" id="PTHR42801">
    <property type="entry name" value="THIOREDOXIN-DEPENDENT PEROXIDE REDUCTASE"/>
    <property type="match status" value="1"/>
</dbReference>
<comment type="subunit">
    <text evidence="2">Monomer.</text>
</comment>
<evidence type="ECO:0000259" key="14">
    <source>
        <dbReference type="PROSITE" id="PS51352"/>
    </source>
</evidence>
<evidence type="ECO:0000256" key="8">
    <source>
        <dbReference type="ARBA" id="ARBA00023284"/>
    </source>
</evidence>
<proteinExistence type="inferred from homology"/>
<keyword evidence="7" id="KW-1015">Disulfide bond</keyword>
<sequence length="162" mass="18274">MTHQLKIGQPAPAFILPDGNQNNHSLSDYRGSWLVLFFYPKDLTPGCTAEACQFRDHYADIQANNSQILGINTDNSASHKHFIEKKQLPFSLLSDTNGETCRAYGSLFKLGPIKFSKRHTFIINPDGNIAKIYRKVSPDQHARQIIDDLKSLQERSVRKSGT</sequence>
<keyword evidence="5" id="KW-0049">Antioxidant</keyword>
<dbReference type="PANTHER" id="PTHR42801:SF4">
    <property type="entry name" value="AHPC_TSA FAMILY PROTEIN"/>
    <property type="match status" value="1"/>
</dbReference>
<dbReference type="InterPro" id="IPR050924">
    <property type="entry name" value="Peroxiredoxin_BCP/PrxQ"/>
</dbReference>